<dbReference type="PANTHER" id="PTHR21284">
    <property type="entry name" value="EG:80H7.2 PROTEIN"/>
    <property type="match status" value="1"/>
</dbReference>
<evidence type="ECO:0000256" key="5">
    <source>
        <dbReference type="SAM" id="Phobius"/>
    </source>
</evidence>
<dbReference type="Proteomes" id="UP001208570">
    <property type="component" value="Unassembled WGS sequence"/>
</dbReference>
<feature type="transmembrane region" description="Helical" evidence="5">
    <location>
        <begin position="138"/>
        <end position="162"/>
    </location>
</feature>
<comment type="caution">
    <text evidence="6">The sequence shown here is derived from an EMBL/GenBank/DDBJ whole genome shotgun (WGS) entry which is preliminary data.</text>
</comment>
<comment type="subcellular location">
    <subcellularLocation>
        <location evidence="1">Membrane</location>
        <topology evidence="1">Multi-pass membrane protein</topology>
    </subcellularLocation>
</comment>
<keyword evidence="7" id="KW-1185">Reference proteome</keyword>
<proteinExistence type="predicted"/>
<dbReference type="AlphaFoldDB" id="A0AAD9JND6"/>
<organism evidence="6 7">
    <name type="scientific">Paralvinella palmiformis</name>
    <dbReference type="NCBI Taxonomy" id="53620"/>
    <lineage>
        <taxon>Eukaryota</taxon>
        <taxon>Metazoa</taxon>
        <taxon>Spiralia</taxon>
        <taxon>Lophotrochozoa</taxon>
        <taxon>Annelida</taxon>
        <taxon>Polychaeta</taxon>
        <taxon>Sedentaria</taxon>
        <taxon>Canalipalpata</taxon>
        <taxon>Terebellida</taxon>
        <taxon>Terebelliformia</taxon>
        <taxon>Alvinellidae</taxon>
        <taxon>Paralvinella</taxon>
    </lineage>
</organism>
<evidence type="ECO:0000313" key="6">
    <source>
        <dbReference type="EMBL" id="KAK2156239.1"/>
    </source>
</evidence>
<accession>A0AAD9JND6</accession>
<dbReference type="PANTHER" id="PTHR21284:SF12">
    <property type="entry name" value="EG:80H7.2 PROTEIN"/>
    <property type="match status" value="1"/>
</dbReference>
<dbReference type="InterPro" id="IPR004031">
    <property type="entry name" value="PMP22/EMP/MP20/Claudin"/>
</dbReference>
<keyword evidence="3 5" id="KW-1133">Transmembrane helix</keyword>
<feature type="transmembrane region" description="Helical" evidence="5">
    <location>
        <begin position="7"/>
        <end position="34"/>
    </location>
</feature>
<evidence type="ECO:0000256" key="4">
    <source>
        <dbReference type="ARBA" id="ARBA00023136"/>
    </source>
</evidence>
<dbReference type="Pfam" id="PF13903">
    <property type="entry name" value="Claudin_2"/>
    <property type="match status" value="1"/>
</dbReference>
<evidence type="ECO:0000256" key="1">
    <source>
        <dbReference type="ARBA" id="ARBA00004141"/>
    </source>
</evidence>
<dbReference type="GO" id="GO:0016020">
    <property type="term" value="C:membrane"/>
    <property type="evidence" value="ECO:0007669"/>
    <property type="project" value="UniProtKB-SubCell"/>
</dbReference>
<dbReference type="Gene3D" id="1.20.140.150">
    <property type="match status" value="1"/>
</dbReference>
<keyword evidence="2 5" id="KW-0812">Transmembrane</keyword>
<name>A0AAD9JND6_9ANNE</name>
<keyword evidence="4 5" id="KW-0472">Membrane</keyword>
<dbReference type="EMBL" id="JAODUP010000218">
    <property type="protein sequence ID" value="KAK2156239.1"/>
    <property type="molecule type" value="Genomic_DNA"/>
</dbReference>
<evidence type="ECO:0000256" key="3">
    <source>
        <dbReference type="ARBA" id="ARBA00022989"/>
    </source>
</evidence>
<protein>
    <submittedName>
        <fullName evidence="6">Uncharacterized protein</fullName>
    </submittedName>
</protein>
<feature type="transmembrane region" description="Helical" evidence="5">
    <location>
        <begin position="188"/>
        <end position="211"/>
    </location>
</feature>
<reference evidence="6" key="1">
    <citation type="journal article" date="2023" name="Mol. Biol. Evol.">
        <title>Third-Generation Sequencing Reveals the Adaptive Role of the Epigenome in Three Deep-Sea Polychaetes.</title>
        <authorList>
            <person name="Perez M."/>
            <person name="Aroh O."/>
            <person name="Sun Y."/>
            <person name="Lan Y."/>
            <person name="Juniper S.K."/>
            <person name="Young C.R."/>
            <person name="Angers B."/>
            <person name="Qian P.Y."/>
        </authorList>
    </citation>
    <scope>NUCLEOTIDE SEQUENCE</scope>
    <source>
        <strain evidence="6">P08H-3</strain>
    </source>
</reference>
<sequence>MGCCSKTVLVLFTVVLVVVAILCHIIALVTHYWLNSSSDVQTNFLNLGLWRACFDDYIHPHESDRGPKVYDGCHGLYSDYYRTIRDWLIPSWLVACRICAIISLILQLIGLLLVIFILLWILCKWIMCDPEEEGCGRVILYATPIIWILAGMFLMITCMIFADNAFRLQCKDFWLGGDPNTNHLSYSWGFEVAACVISFLSGIFLIWVVVLKGRSEI</sequence>
<evidence type="ECO:0000256" key="2">
    <source>
        <dbReference type="ARBA" id="ARBA00022692"/>
    </source>
</evidence>
<feature type="transmembrane region" description="Helical" evidence="5">
    <location>
        <begin position="92"/>
        <end position="122"/>
    </location>
</feature>
<gene>
    <name evidence="6" type="ORF">LSH36_218g03036</name>
</gene>
<evidence type="ECO:0000313" key="7">
    <source>
        <dbReference type="Proteomes" id="UP001208570"/>
    </source>
</evidence>